<dbReference type="RefSeq" id="WP_176274069.1">
    <property type="nucleotide sequence ID" value="NZ_JABWTA010000001.1"/>
</dbReference>
<dbReference type="AlphaFoldDB" id="A0A850HDJ6"/>
<dbReference type="Proteomes" id="UP000546031">
    <property type="component" value="Unassembled WGS sequence"/>
</dbReference>
<dbReference type="Pfam" id="PF12728">
    <property type="entry name" value="HTH_17"/>
    <property type="match status" value="1"/>
</dbReference>
<name>A0A850HDJ6_9SPHN</name>
<comment type="caution">
    <text evidence="2">The sequence shown here is derived from an EMBL/GenBank/DDBJ whole genome shotgun (WGS) entry which is preliminary data.</text>
</comment>
<dbReference type="SUPFAM" id="SSF46955">
    <property type="entry name" value="Putative DNA-binding domain"/>
    <property type="match status" value="1"/>
</dbReference>
<evidence type="ECO:0000313" key="3">
    <source>
        <dbReference type="Proteomes" id="UP000546031"/>
    </source>
</evidence>
<proteinExistence type="predicted"/>
<protein>
    <submittedName>
        <fullName evidence="2">Helix-turn-helix domain-containing protein</fullName>
    </submittedName>
</protein>
<sequence>MSIDAVLQKTVRDAVDAYLCALEPVAPNYLSPSDAAKYLGLSAKLLEAWRHRGEGPPYTKMDRAVRYRRADLDEFMGARRRGQ</sequence>
<evidence type="ECO:0000313" key="2">
    <source>
        <dbReference type="EMBL" id="NVE95889.1"/>
    </source>
</evidence>
<organism evidence="2 3">
    <name type="scientific">Altererythrobacter lutimaris</name>
    <dbReference type="NCBI Taxonomy" id="2743979"/>
    <lineage>
        <taxon>Bacteria</taxon>
        <taxon>Pseudomonadati</taxon>
        <taxon>Pseudomonadota</taxon>
        <taxon>Alphaproteobacteria</taxon>
        <taxon>Sphingomonadales</taxon>
        <taxon>Erythrobacteraceae</taxon>
        <taxon>Altererythrobacter</taxon>
    </lineage>
</organism>
<gene>
    <name evidence="2" type="ORF">HUO12_13370</name>
</gene>
<keyword evidence="3" id="KW-1185">Reference proteome</keyword>
<dbReference type="InterPro" id="IPR041657">
    <property type="entry name" value="HTH_17"/>
</dbReference>
<dbReference type="InterPro" id="IPR009061">
    <property type="entry name" value="DNA-bd_dom_put_sf"/>
</dbReference>
<reference evidence="2 3" key="1">
    <citation type="submission" date="2020-06" db="EMBL/GenBank/DDBJ databases">
        <title>Altererythrobacter lutimaris sp. nov., a marine bacterium isolated from a tidal flat.</title>
        <authorList>
            <person name="Kim D."/>
            <person name="Yoo Y."/>
            <person name="Kim J.-J."/>
        </authorList>
    </citation>
    <scope>NUCLEOTIDE SEQUENCE [LARGE SCALE GENOMIC DNA]</scope>
    <source>
        <strain evidence="2 3">JGD-16</strain>
    </source>
</reference>
<dbReference type="EMBL" id="JABWTA010000001">
    <property type="protein sequence ID" value="NVE95889.1"/>
    <property type="molecule type" value="Genomic_DNA"/>
</dbReference>
<feature type="domain" description="Helix-turn-helix" evidence="1">
    <location>
        <begin position="29"/>
        <end position="79"/>
    </location>
</feature>
<accession>A0A850HDJ6</accession>
<evidence type="ECO:0000259" key="1">
    <source>
        <dbReference type="Pfam" id="PF12728"/>
    </source>
</evidence>